<dbReference type="PANTHER" id="PTHR39174">
    <property type="entry name" value="INNER MEMBRANE PROTEIN-RELATED"/>
    <property type="match status" value="1"/>
</dbReference>
<keyword evidence="3" id="KW-1185">Reference proteome</keyword>
<keyword evidence="1" id="KW-0812">Transmembrane</keyword>
<dbReference type="PANTHER" id="PTHR39174:SF1">
    <property type="entry name" value="INNER MEMBRANE PROTEIN"/>
    <property type="match status" value="1"/>
</dbReference>
<feature type="transmembrane region" description="Helical" evidence="1">
    <location>
        <begin position="63"/>
        <end position="87"/>
    </location>
</feature>
<proteinExistence type="predicted"/>
<evidence type="ECO:0000313" key="2">
    <source>
        <dbReference type="EMBL" id="SDB97357.1"/>
    </source>
</evidence>
<organism evidence="2 3">
    <name type="scientific">Melghirimyces thermohalophilus</name>
    <dbReference type="NCBI Taxonomy" id="1236220"/>
    <lineage>
        <taxon>Bacteria</taxon>
        <taxon>Bacillati</taxon>
        <taxon>Bacillota</taxon>
        <taxon>Bacilli</taxon>
        <taxon>Bacillales</taxon>
        <taxon>Thermoactinomycetaceae</taxon>
        <taxon>Melghirimyces</taxon>
    </lineage>
</organism>
<evidence type="ECO:0000256" key="1">
    <source>
        <dbReference type="SAM" id="Phobius"/>
    </source>
</evidence>
<gene>
    <name evidence="2" type="ORF">SAMN04488112_101226</name>
</gene>
<protein>
    <submittedName>
        <fullName evidence="2">Uncharacterized membrane protein YhdT</fullName>
    </submittedName>
</protein>
<dbReference type="Pfam" id="PF06196">
    <property type="entry name" value="DUF997"/>
    <property type="match status" value="1"/>
</dbReference>
<keyword evidence="1" id="KW-1133">Transmembrane helix</keyword>
<name>A0A1G6HSS8_9BACL</name>
<dbReference type="InterPro" id="IPR010398">
    <property type="entry name" value="DUF997"/>
</dbReference>
<reference evidence="2 3" key="1">
    <citation type="submission" date="2016-10" db="EMBL/GenBank/DDBJ databases">
        <authorList>
            <person name="de Groot N.N."/>
        </authorList>
    </citation>
    <scope>NUCLEOTIDE SEQUENCE [LARGE SCALE GENOMIC DNA]</scope>
    <source>
        <strain evidence="2 3">DSM 45514</strain>
    </source>
</reference>
<dbReference type="OrthoDB" id="1752893at2"/>
<keyword evidence="1" id="KW-0472">Membrane</keyword>
<dbReference type="AlphaFoldDB" id="A0A1G6HSS8"/>
<evidence type="ECO:0000313" key="3">
    <source>
        <dbReference type="Proteomes" id="UP000199387"/>
    </source>
</evidence>
<dbReference type="EMBL" id="FMZA01000001">
    <property type="protein sequence ID" value="SDB97357.1"/>
    <property type="molecule type" value="Genomic_DNA"/>
</dbReference>
<dbReference type="Proteomes" id="UP000199387">
    <property type="component" value="Unassembled WGS sequence"/>
</dbReference>
<dbReference type="STRING" id="1236220.SAMN04488112_101226"/>
<feature type="transmembrane region" description="Helical" evidence="1">
    <location>
        <begin position="25"/>
        <end position="43"/>
    </location>
</feature>
<sequence length="107" mass="12671">MVQHSQSNQSRWREDPRYRIARREAWIGVGLALANFIWWYAFAYGLGSKPVEEYQYIFGLPQWFFYSCIGGLLLFIPLVALVVRFFFRELPLEATPEKEEEEGREST</sequence>
<dbReference type="RefSeq" id="WP_091565658.1">
    <property type="nucleotide sequence ID" value="NZ_FMZA01000001.1"/>
</dbReference>
<accession>A0A1G6HSS8</accession>